<protein>
    <submittedName>
        <fullName evidence="1">Uncharacterized protein</fullName>
    </submittedName>
</protein>
<gene>
    <name evidence="1" type="ORF">RV14_GL001517</name>
</gene>
<dbReference type="RefSeq" id="WP_071856286.1">
    <property type="nucleotide sequence ID" value="NZ_JXLB01000032.1"/>
</dbReference>
<dbReference type="Proteomes" id="UP000182152">
    <property type="component" value="Unassembled WGS sequence"/>
</dbReference>
<comment type="caution">
    <text evidence="1">The sequence shown here is derived from an EMBL/GenBank/DDBJ whole genome shotgun (WGS) entry which is preliminary data.</text>
</comment>
<sequence length="280" mass="33974">MILEEFLKMEKHEAVEYDFKKEIFQLRNLNYHNFREIERVLIYKGNIFQKESDCDRLPLTMSIYNTIWGDEINRYFDIENAGSFIPSNGETMNSFTRIYKIYADVIKQNRRYNFDCDELNKFAKLTHSLGNFIPVYSIYEKNASPFNVSRNASTHDYWDLTMLDIKNYFANKQEFVPKYIRNSSNWFETYRNDSFDNGFNEFCSKHFLDDWIIKENEPDSKWNERNLFWEHHETKRHAVSHFSNEGGEELFRKILSRINQSIITRGELMYDKLKEEFEKR</sequence>
<evidence type="ECO:0000313" key="2">
    <source>
        <dbReference type="Proteomes" id="UP000182152"/>
    </source>
</evidence>
<organism evidence="1 2">
    <name type="scientific">Enterococcus ratti</name>
    <dbReference type="NCBI Taxonomy" id="150033"/>
    <lineage>
        <taxon>Bacteria</taxon>
        <taxon>Bacillati</taxon>
        <taxon>Bacillota</taxon>
        <taxon>Bacilli</taxon>
        <taxon>Lactobacillales</taxon>
        <taxon>Enterococcaceae</taxon>
        <taxon>Enterococcus</taxon>
    </lineage>
</organism>
<keyword evidence="2" id="KW-1185">Reference proteome</keyword>
<reference evidence="1 2" key="1">
    <citation type="submission" date="2014-12" db="EMBL/GenBank/DDBJ databases">
        <title>Draft genome sequences of 29 type strains of Enterococci.</title>
        <authorList>
            <person name="Zhong Z."/>
            <person name="Sun Z."/>
            <person name="Liu W."/>
            <person name="Zhang W."/>
            <person name="Zhang H."/>
        </authorList>
    </citation>
    <scope>NUCLEOTIDE SEQUENCE [LARGE SCALE GENOMIC DNA]</scope>
    <source>
        <strain evidence="1 2">DSM 15687</strain>
    </source>
</reference>
<dbReference type="AlphaFoldDB" id="A0A1L8W9G5"/>
<proteinExistence type="predicted"/>
<dbReference type="OrthoDB" id="2088453at2"/>
<accession>A0A1L8W9G5</accession>
<dbReference type="EMBL" id="JXLB01000032">
    <property type="protein sequence ID" value="OJG77681.1"/>
    <property type="molecule type" value="Genomic_DNA"/>
</dbReference>
<evidence type="ECO:0000313" key="1">
    <source>
        <dbReference type="EMBL" id="OJG77681.1"/>
    </source>
</evidence>
<name>A0A1L8W9G5_9ENTE</name>